<feature type="region of interest" description="Disordered" evidence="5">
    <location>
        <begin position="511"/>
        <end position="543"/>
    </location>
</feature>
<dbReference type="CDD" id="cd10211">
    <property type="entry name" value="ASKHA_NBD_Arp5"/>
    <property type="match status" value="1"/>
</dbReference>
<evidence type="ECO:0000256" key="3">
    <source>
        <dbReference type="ARBA" id="ARBA00023242"/>
    </source>
</evidence>
<feature type="region of interest" description="Disordered" evidence="5">
    <location>
        <begin position="289"/>
        <end position="319"/>
    </location>
</feature>
<evidence type="ECO:0000256" key="5">
    <source>
        <dbReference type="SAM" id="MobiDB-lite"/>
    </source>
</evidence>
<dbReference type="InterPro" id="IPR043129">
    <property type="entry name" value="ATPase_NBD"/>
</dbReference>
<dbReference type="GO" id="GO:0005634">
    <property type="term" value="C:nucleus"/>
    <property type="evidence" value="ECO:0007669"/>
    <property type="project" value="UniProtKB-SubCell"/>
</dbReference>
<dbReference type="FunFam" id="3.30.420.40:FF:000048">
    <property type="entry name" value="ARP5 actin-related protein 5 homolog"/>
    <property type="match status" value="1"/>
</dbReference>
<comment type="similarity">
    <text evidence="4">Belongs to the actin family.</text>
</comment>
<evidence type="ECO:0000256" key="4">
    <source>
        <dbReference type="RuleBase" id="RU000487"/>
    </source>
</evidence>
<dbReference type="Gene3D" id="3.30.420.40">
    <property type="match status" value="2"/>
</dbReference>
<comment type="subcellular location">
    <subcellularLocation>
        <location evidence="2">Nucleus</location>
    </subcellularLocation>
</comment>
<keyword evidence="3" id="KW-0539">Nucleus</keyword>
<evidence type="ECO:0000256" key="2">
    <source>
        <dbReference type="ARBA" id="ARBA00004123"/>
    </source>
</evidence>
<dbReference type="InterPro" id="IPR004000">
    <property type="entry name" value="Actin"/>
</dbReference>
<gene>
    <name evidence="6" type="ORF">EGW08_020096</name>
</gene>
<dbReference type="FunFam" id="3.30.420.40:FF:000237">
    <property type="entry name" value="Actin-related protein 5"/>
    <property type="match status" value="1"/>
</dbReference>
<name>A0A3S0ZD33_ELYCH</name>
<evidence type="ECO:0000313" key="7">
    <source>
        <dbReference type="Proteomes" id="UP000271974"/>
    </source>
</evidence>
<proteinExistence type="inferred from homology"/>
<dbReference type="SMART" id="SM00268">
    <property type="entry name" value="ACTIN"/>
    <property type="match status" value="1"/>
</dbReference>
<dbReference type="EMBL" id="RQTK01001106">
    <property type="protein sequence ID" value="RUS72137.1"/>
    <property type="molecule type" value="Genomic_DNA"/>
</dbReference>
<keyword evidence="7" id="KW-1185">Reference proteome</keyword>
<evidence type="ECO:0000256" key="1">
    <source>
        <dbReference type="ARBA" id="ARBA00003520"/>
    </source>
</evidence>
<accession>A0A3S0ZD33</accession>
<dbReference type="Proteomes" id="UP000271974">
    <property type="component" value="Unassembled WGS sequence"/>
</dbReference>
<dbReference type="Pfam" id="PF00022">
    <property type="entry name" value="Actin"/>
    <property type="match status" value="2"/>
</dbReference>
<dbReference type="OrthoDB" id="7340501at2759"/>
<protein>
    <submittedName>
        <fullName evidence="6">Uncharacterized protein</fullName>
    </submittedName>
</protein>
<dbReference type="FunFam" id="3.30.420.40:FF:000058">
    <property type="entry name" value="Putative actin-related protein 5"/>
    <property type="match status" value="1"/>
</dbReference>
<evidence type="ECO:0000313" key="6">
    <source>
        <dbReference type="EMBL" id="RUS72137.1"/>
    </source>
</evidence>
<dbReference type="STRING" id="188477.A0A3S0ZD33"/>
<dbReference type="AlphaFoldDB" id="A0A3S0ZD33"/>
<organism evidence="6 7">
    <name type="scientific">Elysia chlorotica</name>
    <name type="common">Eastern emerald elysia</name>
    <name type="synonym">Sea slug</name>
    <dbReference type="NCBI Taxonomy" id="188477"/>
    <lineage>
        <taxon>Eukaryota</taxon>
        <taxon>Metazoa</taxon>
        <taxon>Spiralia</taxon>
        <taxon>Lophotrochozoa</taxon>
        <taxon>Mollusca</taxon>
        <taxon>Gastropoda</taxon>
        <taxon>Heterobranchia</taxon>
        <taxon>Euthyneura</taxon>
        <taxon>Panpulmonata</taxon>
        <taxon>Sacoglossa</taxon>
        <taxon>Placobranchoidea</taxon>
        <taxon>Plakobranchidae</taxon>
        <taxon>Elysia</taxon>
    </lineage>
</organism>
<dbReference type="SUPFAM" id="SSF53067">
    <property type="entry name" value="Actin-like ATPase domain"/>
    <property type="match status" value="2"/>
</dbReference>
<sequence>MSHSVDKDDTANTGLSNVYSFKDEKTVPDTFYEYPASLCDEKVPLVIDNGTYQCRADWATNEEPRLIFKNLVAKQRGKRNQNEVETLIGNDITNVEVVKWVLRSQFDRNIVTLFDIQEQVFDYIFSHLGVNTEGSVNHPIVLTEALCNPNYNRQLMSELLFECYHVPQVSYGVDSLFSLYYNHPNLQTADALILDCGYQASHVVPVLCGRVDPSLCRRMNIGGGYVDWFLQRLLQLKYPGHVASITMARVEEMVRDHCRFAPDFLTELALWDKHEYFEENVHKMQLPVTQLPGTQQSNEQQRERRRQQMSRLQEVNTRRRMDKLQADEAELQKLLEVQELILTADDDAFVSALAEVGLSRVEDLQASVDRLSASIQRAKAKILGQEPAPIEAESKEPSFPLLDIPDEMLTSDQLLVKKRQRILKSAREGRKKALQLQKEKRQKEWEEERKLEDRRKKDFSGWLAEVRSKRQKILDARNARKQKKSDMAKRRTFASQQRMRIISQLAAQPLKKGDNFGQDDSDWDVYKEINRDGGNSDSEGEEDKLEELENLLKEHDPEFQKNLDMGGLSGEFDLAEYYRLHLGVEQIRCPELLFQPSMLGLDQAGLAETAEFILGKASPDVQDRLVKYVFLTGGNANFKNFKERVGYELLQMRPFQSSYQIFLAANPCLDAWHGARQMALSPDWLAESAITRQDYEEKGEGYLAEHQASNRYFMSPTTAPPTSVTATPS</sequence>
<comment type="function">
    <text evidence="1">Actins are highly conserved proteins that are involved in various types of cell motility and are ubiquitously expressed in all eukaryotic cells.</text>
</comment>
<reference evidence="6 7" key="1">
    <citation type="submission" date="2019-01" db="EMBL/GenBank/DDBJ databases">
        <title>A draft genome assembly of the solar-powered sea slug Elysia chlorotica.</title>
        <authorList>
            <person name="Cai H."/>
            <person name="Li Q."/>
            <person name="Fang X."/>
            <person name="Li J."/>
            <person name="Curtis N.E."/>
            <person name="Altenburger A."/>
            <person name="Shibata T."/>
            <person name="Feng M."/>
            <person name="Maeda T."/>
            <person name="Schwartz J.A."/>
            <person name="Shigenobu S."/>
            <person name="Lundholm N."/>
            <person name="Nishiyama T."/>
            <person name="Yang H."/>
            <person name="Hasebe M."/>
            <person name="Li S."/>
            <person name="Pierce S.K."/>
            <person name="Wang J."/>
        </authorList>
    </citation>
    <scope>NUCLEOTIDE SEQUENCE [LARGE SCALE GENOMIC DNA]</scope>
    <source>
        <strain evidence="6">EC2010</strain>
        <tissue evidence="6">Whole organism of an adult</tissue>
    </source>
</reference>
<comment type="caution">
    <text evidence="6">The sequence shown here is derived from an EMBL/GenBank/DDBJ whole genome shotgun (WGS) entry which is preliminary data.</text>
</comment>
<dbReference type="PANTHER" id="PTHR11937">
    <property type="entry name" value="ACTIN"/>
    <property type="match status" value="1"/>
</dbReference>